<keyword evidence="1" id="KW-0812">Transmembrane</keyword>
<dbReference type="KEGG" id="npu:Npun_F4547"/>
<evidence type="ECO:0000256" key="1">
    <source>
        <dbReference type="SAM" id="Phobius"/>
    </source>
</evidence>
<dbReference type="RefSeq" id="WP_012410870.1">
    <property type="nucleotide sequence ID" value="NC_010628.1"/>
</dbReference>
<reference evidence="2 3" key="2">
    <citation type="journal article" date="2013" name="Plant Physiol.">
        <title>A Nostoc punctiforme Sugar Transporter Necessary to Establish a Cyanobacterium-Plant Symbiosis.</title>
        <authorList>
            <person name="Ekman M."/>
            <person name="Picossi S."/>
            <person name="Campbell E.L."/>
            <person name="Meeks J.C."/>
            <person name="Flores E."/>
        </authorList>
    </citation>
    <scope>NUCLEOTIDE SEQUENCE [LARGE SCALE GENOMIC DNA]</scope>
    <source>
        <strain evidence="3">ATCC 29133 / PCC 73102</strain>
    </source>
</reference>
<dbReference type="HOGENOM" id="CLU_067541_0_0_3"/>
<evidence type="ECO:0000313" key="2">
    <source>
        <dbReference type="EMBL" id="ACC82909.1"/>
    </source>
</evidence>
<dbReference type="AlphaFoldDB" id="B2IVU6"/>
<name>B2IVU6_NOSP7</name>
<accession>B2IVU6</accession>
<reference evidence="3" key="1">
    <citation type="submission" date="2008-04" db="EMBL/GenBank/DDBJ databases">
        <title>Complete sequence of chromosome of Nostoc punctiforme ATCC 29133.</title>
        <authorList>
            <consortium name="US DOE Joint Genome Institute"/>
            <person name="Copeland A."/>
            <person name="Lucas S."/>
            <person name="Lapidus A."/>
            <person name="Glavina del Rio T."/>
            <person name="Dalin E."/>
            <person name="Tice H."/>
            <person name="Pitluck S."/>
            <person name="Chain P."/>
            <person name="Malfatti S."/>
            <person name="Shin M."/>
            <person name="Vergez L."/>
            <person name="Schmutz J."/>
            <person name="Larimer F."/>
            <person name="Land M."/>
            <person name="Hauser L."/>
            <person name="Kyrpides N."/>
            <person name="Kim E."/>
            <person name="Meeks J.C."/>
            <person name="Elhai J."/>
            <person name="Campbell E.L."/>
            <person name="Thiel T."/>
            <person name="Longmire J."/>
            <person name="Potts M."/>
            <person name="Atlas R."/>
        </authorList>
    </citation>
    <scope>NUCLEOTIDE SEQUENCE [LARGE SCALE GENOMIC DNA]</scope>
    <source>
        <strain evidence="3">ATCC 29133 / PCC 73102</strain>
    </source>
</reference>
<sequence>MRLKILEQTSTLLKLQLKPAAILYWFFGGLFVAGGVLLITTLAKTTTFTCNRFEPTQQSCQLITKSILKSQVKNWKLKEVLSAKLDTSTTGAGNSYPLLLLTRDGSISIDLVNANSTQKKSKAAQINAFLKNSQKAKLTIYEDSRLWTYPLGLFLIASGAVCIIYMLMNNIIICIFDKTLDKATIKREGWFSKKVVEAKLSEISGLNMDAVAIDTVTGTNSTSYNIVLNSVSDKNIYLAAGPMFTAKSAEQTVDAIATFLKLD</sequence>
<dbReference type="EMBL" id="CP001037">
    <property type="protein sequence ID" value="ACC82909.1"/>
    <property type="molecule type" value="Genomic_DNA"/>
</dbReference>
<dbReference type="eggNOG" id="ENOG5032UK4">
    <property type="taxonomic scope" value="Bacteria"/>
</dbReference>
<dbReference type="Proteomes" id="UP000001191">
    <property type="component" value="Chromosome"/>
</dbReference>
<keyword evidence="3" id="KW-1185">Reference proteome</keyword>
<organism evidence="2 3">
    <name type="scientific">Nostoc punctiforme (strain ATCC 29133 / PCC 73102)</name>
    <dbReference type="NCBI Taxonomy" id="63737"/>
    <lineage>
        <taxon>Bacteria</taxon>
        <taxon>Bacillati</taxon>
        <taxon>Cyanobacteriota</taxon>
        <taxon>Cyanophyceae</taxon>
        <taxon>Nostocales</taxon>
        <taxon>Nostocaceae</taxon>
        <taxon>Nostoc</taxon>
    </lineage>
</organism>
<dbReference type="OrthoDB" id="487175at2"/>
<dbReference type="PhylomeDB" id="B2IVU6"/>
<proteinExistence type="predicted"/>
<gene>
    <name evidence="2" type="ordered locus">Npun_F4547</name>
</gene>
<keyword evidence="1" id="KW-1133">Transmembrane helix</keyword>
<evidence type="ECO:0000313" key="3">
    <source>
        <dbReference type="Proteomes" id="UP000001191"/>
    </source>
</evidence>
<feature type="transmembrane region" description="Helical" evidence="1">
    <location>
        <begin position="21"/>
        <end position="43"/>
    </location>
</feature>
<feature type="transmembrane region" description="Helical" evidence="1">
    <location>
        <begin position="151"/>
        <end position="176"/>
    </location>
</feature>
<dbReference type="EnsemblBacteria" id="ACC82909">
    <property type="protein sequence ID" value="ACC82909"/>
    <property type="gene ID" value="Npun_F4547"/>
</dbReference>
<protein>
    <submittedName>
        <fullName evidence="2">Uncharacterized protein</fullName>
    </submittedName>
</protein>
<keyword evidence="1" id="KW-0472">Membrane</keyword>